<feature type="non-terminal residue" evidence="2">
    <location>
        <position position="96"/>
    </location>
</feature>
<evidence type="ECO:0000313" key="2">
    <source>
        <dbReference type="EMBL" id="CAH2058326.1"/>
    </source>
</evidence>
<protein>
    <recommendedName>
        <fullName evidence="4">Secreted protein</fullName>
    </recommendedName>
</protein>
<organism evidence="2 3">
    <name type="scientific">Iphiclides podalirius</name>
    <name type="common">scarce swallowtail</name>
    <dbReference type="NCBI Taxonomy" id="110791"/>
    <lineage>
        <taxon>Eukaryota</taxon>
        <taxon>Metazoa</taxon>
        <taxon>Ecdysozoa</taxon>
        <taxon>Arthropoda</taxon>
        <taxon>Hexapoda</taxon>
        <taxon>Insecta</taxon>
        <taxon>Pterygota</taxon>
        <taxon>Neoptera</taxon>
        <taxon>Endopterygota</taxon>
        <taxon>Lepidoptera</taxon>
        <taxon>Glossata</taxon>
        <taxon>Ditrysia</taxon>
        <taxon>Papilionoidea</taxon>
        <taxon>Papilionidae</taxon>
        <taxon>Papilioninae</taxon>
        <taxon>Iphiclides</taxon>
    </lineage>
</organism>
<accession>A0ABN8IQZ7</accession>
<keyword evidence="3" id="KW-1185">Reference proteome</keyword>
<gene>
    <name evidence="2" type="ORF">IPOD504_LOCUS10544</name>
</gene>
<keyword evidence="1" id="KW-0732">Signal</keyword>
<feature type="chain" id="PRO_5045043853" description="Secreted protein" evidence="1">
    <location>
        <begin position="26"/>
        <end position="96"/>
    </location>
</feature>
<sequence>MACLRYLICGGHLLAALFIAADLRGAEIDSDLPPRISITARLPHRILLEFGSTSSVQADRSLQKIERNAKEVGRGAFSWFDIELYGGIKKCRISLF</sequence>
<evidence type="ECO:0000256" key="1">
    <source>
        <dbReference type="SAM" id="SignalP"/>
    </source>
</evidence>
<name>A0ABN8IQZ7_9NEOP</name>
<feature type="signal peptide" evidence="1">
    <location>
        <begin position="1"/>
        <end position="25"/>
    </location>
</feature>
<dbReference type="EMBL" id="OW152837">
    <property type="protein sequence ID" value="CAH2058326.1"/>
    <property type="molecule type" value="Genomic_DNA"/>
</dbReference>
<dbReference type="Proteomes" id="UP000837857">
    <property type="component" value="Chromosome 25"/>
</dbReference>
<reference evidence="2" key="1">
    <citation type="submission" date="2022-03" db="EMBL/GenBank/DDBJ databases">
        <authorList>
            <person name="Martin H S."/>
        </authorList>
    </citation>
    <scope>NUCLEOTIDE SEQUENCE</scope>
</reference>
<evidence type="ECO:0008006" key="4">
    <source>
        <dbReference type="Google" id="ProtNLM"/>
    </source>
</evidence>
<proteinExistence type="predicted"/>
<evidence type="ECO:0000313" key="3">
    <source>
        <dbReference type="Proteomes" id="UP000837857"/>
    </source>
</evidence>